<keyword evidence="4" id="KW-1133">Transmembrane helix</keyword>
<comment type="subcellular location">
    <subcellularLocation>
        <location evidence="1">Membrane</location>
        <topology evidence="1">Single-pass type I membrane protein</topology>
    </subcellularLocation>
</comment>
<protein>
    <submittedName>
        <fullName evidence="8">Phosphoesterase</fullName>
    </submittedName>
</protein>
<proteinExistence type="predicted"/>
<sequence>MSSTKKSTVGFLYMGDLIHDHLTYSQYIAPLMADFDTSLGRGLSHITYAVSAPIEKSSLSPESDSDIRAAIMATNPSKSPVDDDPEKDIKEAPKAQRDVIVGVSDAYLQYSEGKLLRCCFANMPRPVLSGPLL</sequence>
<reference evidence="6 7" key="2">
    <citation type="submission" date="2018-11" db="EMBL/GenBank/DDBJ databases">
        <authorList>
            <consortium name="Pathogen Informatics"/>
        </authorList>
    </citation>
    <scope>NUCLEOTIDE SEQUENCE [LARGE SCALE GENOMIC DNA]</scope>
    <source>
        <strain evidence="6 7">NST_G2</strain>
    </source>
</reference>
<evidence type="ECO:0000313" key="6">
    <source>
        <dbReference type="EMBL" id="VDM04137.1"/>
    </source>
</evidence>
<dbReference type="EMBL" id="UYSU01043034">
    <property type="protein sequence ID" value="VDM04137.1"/>
    <property type="molecule type" value="Genomic_DNA"/>
</dbReference>
<evidence type="ECO:0000256" key="3">
    <source>
        <dbReference type="ARBA" id="ARBA00022729"/>
    </source>
</evidence>
<evidence type="ECO:0000256" key="4">
    <source>
        <dbReference type="ARBA" id="ARBA00022989"/>
    </source>
</evidence>
<evidence type="ECO:0000313" key="8">
    <source>
        <dbReference type="WBParaSite" id="SSLN_0001842601-mRNA-1"/>
    </source>
</evidence>
<evidence type="ECO:0000256" key="1">
    <source>
        <dbReference type="ARBA" id="ARBA00004479"/>
    </source>
</evidence>
<evidence type="ECO:0000256" key="5">
    <source>
        <dbReference type="SAM" id="MobiDB-lite"/>
    </source>
</evidence>
<dbReference type="OrthoDB" id="6285106at2759"/>
<keyword evidence="7" id="KW-1185">Reference proteome</keyword>
<keyword evidence="2" id="KW-0812">Transmembrane</keyword>
<evidence type="ECO:0000256" key="2">
    <source>
        <dbReference type="ARBA" id="ARBA00022692"/>
    </source>
</evidence>
<name>A0A183TMQ3_SCHSO</name>
<reference evidence="8" key="1">
    <citation type="submission" date="2016-06" db="UniProtKB">
        <authorList>
            <consortium name="WormBaseParasite"/>
        </authorList>
    </citation>
    <scope>IDENTIFICATION</scope>
</reference>
<accession>A0A183TMQ3</accession>
<evidence type="ECO:0000313" key="7">
    <source>
        <dbReference type="Proteomes" id="UP000275846"/>
    </source>
</evidence>
<dbReference type="AlphaFoldDB" id="A0A183TMQ3"/>
<gene>
    <name evidence="6" type="ORF">SSLN_LOCUS17751</name>
</gene>
<dbReference type="Proteomes" id="UP000275846">
    <property type="component" value="Unassembled WGS sequence"/>
</dbReference>
<dbReference type="STRING" id="70667.A0A183TMQ3"/>
<feature type="region of interest" description="Disordered" evidence="5">
    <location>
        <begin position="71"/>
        <end position="93"/>
    </location>
</feature>
<dbReference type="InterPro" id="IPR031152">
    <property type="entry name" value="PLXDC"/>
</dbReference>
<dbReference type="GO" id="GO:0016020">
    <property type="term" value="C:membrane"/>
    <property type="evidence" value="ECO:0007669"/>
    <property type="project" value="UniProtKB-SubCell"/>
</dbReference>
<dbReference type="PANTHER" id="PTHR13055:SF12">
    <property type="entry name" value="LD40707P"/>
    <property type="match status" value="1"/>
</dbReference>
<organism evidence="8">
    <name type="scientific">Schistocephalus solidus</name>
    <name type="common">Tapeworm</name>
    <dbReference type="NCBI Taxonomy" id="70667"/>
    <lineage>
        <taxon>Eukaryota</taxon>
        <taxon>Metazoa</taxon>
        <taxon>Spiralia</taxon>
        <taxon>Lophotrochozoa</taxon>
        <taxon>Platyhelminthes</taxon>
        <taxon>Cestoda</taxon>
        <taxon>Eucestoda</taxon>
        <taxon>Diphyllobothriidea</taxon>
        <taxon>Diphyllobothriidae</taxon>
        <taxon>Schistocephalus</taxon>
    </lineage>
</organism>
<keyword evidence="3" id="KW-0732">Signal</keyword>
<dbReference type="PANTHER" id="PTHR13055">
    <property type="entry name" value="TUMOR ENDOTHELIAL MARKER 7 RELATED"/>
    <property type="match status" value="1"/>
</dbReference>
<keyword evidence="4" id="KW-0472">Membrane</keyword>
<dbReference type="WBParaSite" id="SSLN_0001842601-mRNA-1">
    <property type="protein sequence ID" value="SSLN_0001842601-mRNA-1"/>
    <property type="gene ID" value="SSLN_0001842601"/>
</dbReference>